<dbReference type="EMBL" id="VIFY01000025">
    <property type="protein sequence ID" value="TQB74905.1"/>
    <property type="molecule type" value="Genomic_DNA"/>
</dbReference>
<evidence type="ECO:0000313" key="11">
    <source>
        <dbReference type="EMBL" id="TQB74905.1"/>
    </source>
</evidence>
<evidence type="ECO:0000256" key="6">
    <source>
        <dbReference type="ARBA" id="ARBA00022968"/>
    </source>
</evidence>
<evidence type="ECO:0000256" key="2">
    <source>
        <dbReference type="ARBA" id="ARBA00004922"/>
    </source>
</evidence>
<comment type="subcellular location">
    <subcellularLocation>
        <location evidence="1">Golgi apparatus membrane</location>
        <topology evidence="1">Single-pass type II membrane protein</topology>
    </subcellularLocation>
</comment>
<organism evidence="11 12">
    <name type="scientific">Monascus purpureus</name>
    <name type="common">Red mold</name>
    <name type="synonym">Monascus anka</name>
    <dbReference type="NCBI Taxonomy" id="5098"/>
    <lineage>
        <taxon>Eukaryota</taxon>
        <taxon>Fungi</taxon>
        <taxon>Dikarya</taxon>
        <taxon>Ascomycota</taxon>
        <taxon>Pezizomycotina</taxon>
        <taxon>Eurotiomycetes</taxon>
        <taxon>Eurotiomycetidae</taxon>
        <taxon>Eurotiales</taxon>
        <taxon>Aspergillaceae</taxon>
        <taxon>Monascus</taxon>
    </lineage>
</organism>
<evidence type="ECO:0000256" key="8">
    <source>
        <dbReference type="ARBA" id="ARBA00023034"/>
    </source>
</evidence>
<evidence type="ECO:0000256" key="9">
    <source>
        <dbReference type="ARBA" id="ARBA00023136"/>
    </source>
</evidence>
<dbReference type="Gene3D" id="3.90.550.10">
    <property type="entry name" value="Spore Coat Polysaccharide Biosynthesis Protein SpsA, Chain A"/>
    <property type="match status" value="1"/>
</dbReference>
<gene>
    <name evidence="11" type="ORF">MPDQ_003936</name>
</gene>
<evidence type="ECO:0000256" key="4">
    <source>
        <dbReference type="ARBA" id="ARBA00022679"/>
    </source>
</evidence>
<dbReference type="AlphaFoldDB" id="A0A507R1N3"/>
<accession>A0A507R1N3</accession>
<dbReference type="InterPro" id="IPR029044">
    <property type="entry name" value="Nucleotide-diphossugar_trans"/>
</dbReference>
<keyword evidence="6" id="KW-0735">Signal-anchor</keyword>
<dbReference type="SUPFAM" id="SSF53448">
    <property type="entry name" value="Nucleotide-diphospho-sugar transferases"/>
    <property type="match status" value="1"/>
</dbReference>
<evidence type="ECO:0008006" key="13">
    <source>
        <dbReference type="Google" id="ProtNLM"/>
    </source>
</evidence>
<evidence type="ECO:0000256" key="3">
    <source>
        <dbReference type="ARBA" id="ARBA00009105"/>
    </source>
</evidence>
<evidence type="ECO:0000313" key="12">
    <source>
        <dbReference type="Proteomes" id="UP000319663"/>
    </source>
</evidence>
<dbReference type="GO" id="GO:0000139">
    <property type="term" value="C:Golgi membrane"/>
    <property type="evidence" value="ECO:0007669"/>
    <property type="project" value="UniProtKB-SubCell"/>
</dbReference>
<comment type="caution">
    <text evidence="11">The sequence shown here is derived from an EMBL/GenBank/DDBJ whole genome shotgun (WGS) entry which is preliminary data.</text>
</comment>
<comment type="similarity">
    <text evidence="3">Belongs to the MNN1/MNT family.</text>
</comment>
<evidence type="ECO:0000256" key="1">
    <source>
        <dbReference type="ARBA" id="ARBA00004323"/>
    </source>
</evidence>
<evidence type="ECO:0000256" key="7">
    <source>
        <dbReference type="ARBA" id="ARBA00022989"/>
    </source>
</evidence>
<dbReference type="GO" id="GO:0000026">
    <property type="term" value="F:alpha-1,2-mannosyltransferase activity"/>
    <property type="evidence" value="ECO:0007669"/>
    <property type="project" value="TreeGrafter"/>
</dbReference>
<dbReference type="Proteomes" id="UP000319663">
    <property type="component" value="Unassembled WGS sequence"/>
</dbReference>
<dbReference type="InterPro" id="IPR022751">
    <property type="entry name" value="Alpha_mannosyltransferase"/>
</dbReference>
<evidence type="ECO:0000256" key="5">
    <source>
        <dbReference type="ARBA" id="ARBA00022692"/>
    </source>
</evidence>
<keyword evidence="9 10" id="KW-0472">Membrane</keyword>
<keyword evidence="12" id="KW-1185">Reference proteome</keyword>
<keyword evidence="5 10" id="KW-0812">Transmembrane</keyword>
<dbReference type="PANTHER" id="PTHR31646:SF1">
    <property type="entry name" value="ALPHA-1,2-MANNOSYLTRANSFERASE MNN2"/>
    <property type="match status" value="1"/>
</dbReference>
<reference evidence="11 12" key="1">
    <citation type="submission" date="2019-06" db="EMBL/GenBank/DDBJ databases">
        <title>Wine fermentation using esterase from Monascus purpureus.</title>
        <authorList>
            <person name="Geng C."/>
            <person name="Zhang Y."/>
        </authorList>
    </citation>
    <scope>NUCLEOTIDE SEQUENCE [LARGE SCALE GENOMIC DNA]</scope>
    <source>
        <strain evidence="11">HQ1</strain>
    </source>
</reference>
<dbReference type="GO" id="GO:0046354">
    <property type="term" value="P:mannan biosynthetic process"/>
    <property type="evidence" value="ECO:0007669"/>
    <property type="project" value="TreeGrafter"/>
</dbReference>
<keyword evidence="7 10" id="KW-1133">Transmembrane helix</keyword>
<evidence type="ECO:0000256" key="10">
    <source>
        <dbReference type="SAM" id="Phobius"/>
    </source>
</evidence>
<keyword evidence="4" id="KW-0808">Transferase</keyword>
<dbReference type="STRING" id="5098.A0A507R1N3"/>
<feature type="transmembrane region" description="Helical" evidence="10">
    <location>
        <begin position="15"/>
        <end position="37"/>
    </location>
</feature>
<proteinExistence type="inferred from homology"/>
<comment type="pathway">
    <text evidence="2">Protein modification; protein glycosylation.</text>
</comment>
<dbReference type="PANTHER" id="PTHR31646">
    <property type="entry name" value="ALPHA-1,2-MANNOSYLTRANSFERASE MNN2"/>
    <property type="match status" value="1"/>
</dbReference>
<protein>
    <recommendedName>
        <fullName evidence="13">Alpha-1,2-mannosyltransferase (Mnn2)</fullName>
    </recommendedName>
</protein>
<keyword evidence="8" id="KW-0333">Golgi apparatus</keyword>
<sequence>MTLSMTACRPWKPRAILPALGVMLVVSFISLYGRVAWVSNQQLNLPMQAEADAPLRTQQAIFWRNFQPLMEEYNPNCPSPSREDSAGAITFDAVNPPQRPDVIILPDADRETMQQAHSSFVNAITNSTILRSAHIPGSSGIVSSAGKTYLPLFVTSLRMLRRTGSELPVELFLKDSSEYETKICEEVLPSLNAQCVVLSDILRLSRFRSTVQIAHYQLKIFAVLFSSFEKVIWMDSDCFPLHDPSVLLNSEPFTSKGLVTWPDFWASTASPLYYNISQQPIPPMDARASSETGVFLVSKQSHFLSLLLAAYYNYYGPSHYFSLLSQGAPGEGDKETFIQAASALNQDFYTVSERVAPVGHLQEKGGISGSAMVQSDPIEDYRLTSQNKWRVKDKSVAKPPRVFFIHAHYPKFNPADKLFGYQWETAPTVKPDGTDGRAWVVPNDVLVRLGYDAERAYWEEIKWVSCNLERVFESWREVSGVCSRVQEYWLNVFEDPSEYVPQFTES</sequence>
<name>A0A507R1N3_MONPU</name>
<dbReference type="Pfam" id="PF11051">
    <property type="entry name" value="Mannosyl_trans3"/>
    <property type="match status" value="2"/>
</dbReference>